<evidence type="ECO:0000256" key="6">
    <source>
        <dbReference type="ARBA" id="ARBA00022989"/>
    </source>
</evidence>
<keyword evidence="7 8" id="KW-0472">Membrane</keyword>
<evidence type="ECO:0000256" key="5">
    <source>
        <dbReference type="ARBA" id="ARBA00022692"/>
    </source>
</evidence>
<keyword evidence="6 8" id="KW-1133">Transmembrane helix</keyword>
<evidence type="ECO:0000256" key="8">
    <source>
        <dbReference type="RuleBase" id="RU363041"/>
    </source>
</evidence>
<comment type="subcellular location">
    <subcellularLocation>
        <location evidence="1 8">Cell membrane</location>
        <topology evidence="1 8">Multi-pass membrane protein</topology>
    </subcellularLocation>
</comment>
<comment type="caution">
    <text evidence="9">The sequence shown here is derived from an EMBL/GenBank/DDBJ whole genome shotgun (WGS) entry which is preliminary data.</text>
</comment>
<organism evidence="9 10">
    <name type="scientific">Vibrio gallaecicus</name>
    <dbReference type="NCBI Taxonomy" id="552386"/>
    <lineage>
        <taxon>Bacteria</taxon>
        <taxon>Pseudomonadati</taxon>
        <taxon>Pseudomonadota</taxon>
        <taxon>Gammaproteobacteria</taxon>
        <taxon>Vibrionales</taxon>
        <taxon>Vibrionaceae</taxon>
        <taxon>Vibrio</taxon>
    </lineage>
</organism>
<evidence type="ECO:0000313" key="10">
    <source>
        <dbReference type="Proteomes" id="UP001570417"/>
    </source>
</evidence>
<evidence type="ECO:0000256" key="3">
    <source>
        <dbReference type="ARBA" id="ARBA00022448"/>
    </source>
</evidence>
<feature type="transmembrane region" description="Helical" evidence="8">
    <location>
        <begin position="6"/>
        <end position="35"/>
    </location>
</feature>
<reference evidence="9 10" key="1">
    <citation type="journal article" date="2024" name="ISME J.">
        <title>Tailless and filamentous prophages are predominant in marine Vibrio.</title>
        <authorList>
            <person name="Steensen K."/>
            <person name="Seneca J."/>
            <person name="Bartlau N."/>
            <person name="Yu X.A."/>
            <person name="Hussain F.A."/>
            <person name="Polz M.F."/>
        </authorList>
    </citation>
    <scope>NUCLEOTIDE SEQUENCE [LARGE SCALE GENOMIC DNA]</scope>
    <source>
        <strain evidence="9 10">10N.222.51.A1</strain>
    </source>
</reference>
<sequence length="258" mass="27312">MFDWVVLFTAGVFGGVLNSIAGGGSFLTFPALLFVGVPPITANATNTFSSCAGYLSGAYALKAEIKSDKSRLVQTVILSVIGGAIGAFLLLHTPETVFTQSIPWLLLFATILFTFGGKLNQLLKHATSQNKNTTRAGVFFSGLLLLVVCIYGGYFNAGLGIVTLSYLALAGYTNLTVMNGIKLLVSACASFAAIILFVLNGSIDWSSGVAVLLGTLVGGYYSAKISRGIPDQYVRKTVITVSILITVYFFYTTYAVSN</sequence>
<keyword evidence="5 8" id="KW-0812">Transmembrane</keyword>
<protein>
    <recommendedName>
        <fullName evidence="8">Probable membrane transporter protein</fullName>
    </recommendedName>
</protein>
<evidence type="ECO:0000256" key="4">
    <source>
        <dbReference type="ARBA" id="ARBA00022475"/>
    </source>
</evidence>
<evidence type="ECO:0000256" key="1">
    <source>
        <dbReference type="ARBA" id="ARBA00004651"/>
    </source>
</evidence>
<dbReference type="InterPro" id="IPR052017">
    <property type="entry name" value="TSUP"/>
</dbReference>
<evidence type="ECO:0000256" key="7">
    <source>
        <dbReference type="ARBA" id="ARBA00023136"/>
    </source>
</evidence>
<dbReference type="PANTHER" id="PTHR30269:SF0">
    <property type="entry name" value="MEMBRANE TRANSPORTER PROTEIN YFCA-RELATED"/>
    <property type="match status" value="1"/>
</dbReference>
<feature type="transmembrane region" description="Helical" evidence="8">
    <location>
        <begin position="136"/>
        <end position="153"/>
    </location>
</feature>
<comment type="similarity">
    <text evidence="2 8">Belongs to the 4-toluene sulfonate uptake permease (TSUP) (TC 2.A.102) family.</text>
</comment>
<evidence type="ECO:0000313" key="9">
    <source>
        <dbReference type="EMBL" id="MFA0566990.1"/>
    </source>
</evidence>
<dbReference type="PANTHER" id="PTHR30269">
    <property type="entry name" value="TRANSMEMBRANE PROTEIN YFCA"/>
    <property type="match status" value="1"/>
</dbReference>
<proteinExistence type="inferred from homology"/>
<keyword evidence="4 8" id="KW-1003">Cell membrane</keyword>
<dbReference type="Proteomes" id="UP001570417">
    <property type="component" value="Unassembled WGS sequence"/>
</dbReference>
<evidence type="ECO:0000256" key="2">
    <source>
        <dbReference type="ARBA" id="ARBA00009142"/>
    </source>
</evidence>
<accession>A0ABV4N6H5</accession>
<feature type="transmembrane region" description="Helical" evidence="8">
    <location>
        <begin position="72"/>
        <end position="91"/>
    </location>
</feature>
<feature type="transmembrane region" description="Helical" evidence="8">
    <location>
        <begin position="205"/>
        <end position="221"/>
    </location>
</feature>
<dbReference type="InterPro" id="IPR002781">
    <property type="entry name" value="TM_pro_TauE-like"/>
</dbReference>
<keyword evidence="10" id="KW-1185">Reference proteome</keyword>
<dbReference type="EMBL" id="JBFRUW010000003">
    <property type="protein sequence ID" value="MFA0566990.1"/>
    <property type="molecule type" value="Genomic_DNA"/>
</dbReference>
<name>A0ABV4N6H5_9VIBR</name>
<keyword evidence="3" id="KW-0813">Transport</keyword>
<feature type="transmembrane region" description="Helical" evidence="8">
    <location>
        <begin position="183"/>
        <end position="199"/>
    </location>
</feature>
<feature type="transmembrane region" description="Helical" evidence="8">
    <location>
        <begin position="233"/>
        <end position="251"/>
    </location>
</feature>
<feature type="transmembrane region" description="Helical" evidence="8">
    <location>
        <begin position="97"/>
        <end position="115"/>
    </location>
</feature>
<gene>
    <name evidence="9" type="ORF">AB4566_01725</name>
</gene>
<dbReference type="Pfam" id="PF01925">
    <property type="entry name" value="TauE"/>
    <property type="match status" value="1"/>
</dbReference>